<dbReference type="InterPro" id="IPR015500">
    <property type="entry name" value="Peptidase_S8_subtilisin-rel"/>
</dbReference>
<dbReference type="Gene3D" id="3.40.50.200">
    <property type="entry name" value="Peptidase S8/S53 domain"/>
    <property type="match status" value="1"/>
</dbReference>
<dbReference type="GO" id="GO:0004252">
    <property type="term" value="F:serine-type endopeptidase activity"/>
    <property type="evidence" value="ECO:0007669"/>
    <property type="project" value="UniProtKB-UniRule"/>
</dbReference>
<gene>
    <name evidence="8" type="ORF">SAMN06893097_101466</name>
</gene>
<dbReference type="PROSITE" id="PS00138">
    <property type="entry name" value="SUBTILASE_SER"/>
    <property type="match status" value="1"/>
</dbReference>
<dbReference type="Pfam" id="PF00082">
    <property type="entry name" value="Peptidase_S8"/>
    <property type="match status" value="1"/>
</dbReference>
<evidence type="ECO:0000256" key="4">
    <source>
        <dbReference type="ARBA" id="ARBA00022825"/>
    </source>
</evidence>
<dbReference type="SUPFAM" id="SSF52743">
    <property type="entry name" value="Subtilisin-like"/>
    <property type="match status" value="1"/>
</dbReference>
<dbReference type="InterPro" id="IPR036852">
    <property type="entry name" value="Peptidase_S8/S53_dom_sf"/>
</dbReference>
<feature type="active site" description="Charge relay system" evidence="5">
    <location>
        <position position="386"/>
    </location>
</feature>
<evidence type="ECO:0000256" key="6">
    <source>
        <dbReference type="RuleBase" id="RU003355"/>
    </source>
</evidence>
<feature type="active site" description="Charge relay system" evidence="5">
    <location>
        <position position="212"/>
    </location>
</feature>
<accession>A0A285E6C3</accession>
<dbReference type="PROSITE" id="PS51892">
    <property type="entry name" value="SUBTILASE"/>
    <property type="match status" value="1"/>
</dbReference>
<dbReference type="InterPro" id="IPR023827">
    <property type="entry name" value="Peptidase_S8_Asp-AS"/>
</dbReference>
<dbReference type="PRINTS" id="PR00723">
    <property type="entry name" value="SUBTILISIN"/>
</dbReference>
<dbReference type="RefSeq" id="WP_245853508.1">
    <property type="nucleotide sequence ID" value="NZ_JACHXB010000001.1"/>
</dbReference>
<dbReference type="EMBL" id="OBDO01000001">
    <property type="protein sequence ID" value="SNX94669.1"/>
    <property type="molecule type" value="Genomic_DNA"/>
</dbReference>
<proteinExistence type="inferred from homology"/>
<feature type="active site" description="Charge relay system" evidence="5">
    <location>
        <position position="180"/>
    </location>
</feature>
<evidence type="ECO:0000259" key="7">
    <source>
        <dbReference type="Pfam" id="PF00082"/>
    </source>
</evidence>
<evidence type="ECO:0000256" key="1">
    <source>
        <dbReference type="ARBA" id="ARBA00011073"/>
    </source>
</evidence>
<sequence length="437" mass="44849">MIDQTLPMGADGAGQTAETTGKYVVVFADVDANPARMLESVLGASSVANSRDFADQEADATQAPATVFAELGVAVVAADPDQLSALQTSPDAQGAILSIAPERIYHPLQSTGYLEGYRDAVADLAGRLGAGSNGSSAATIGGQVGVAQFPDTATASWGLQATRVLSSPQSGKGIKVAILDTGFETAHPDFVGRNITLASFIPGETPKDGHGHGTHCTGTACGPKNPSGSRRYGIAYESDIFIGKVLSNSGSGSDTSVLGGMNWAIAQGCHVVSMSLGANVQPPHPPYTEVGRRALDKGTLVVAAAGNNARRHERSWGFVGAPANSPYIMAIAALEQDLSVAYFSARSSTSGTGGQRGGQVDNAGPGWQVYSSWILPQKYHTISGTSMATPHASGIAALWAQKTGLRGAALWSVLAQESDRLYEPAVDVGGGLVLAPQ</sequence>
<dbReference type="Proteomes" id="UP000219514">
    <property type="component" value="Unassembled WGS sequence"/>
</dbReference>
<protein>
    <submittedName>
        <fullName evidence="8">Serine protease, subtilisin family</fullName>
    </submittedName>
</protein>
<dbReference type="PROSITE" id="PS00137">
    <property type="entry name" value="SUBTILASE_HIS"/>
    <property type="match status" value="1"/>
</dbReference>
<evidence type="ECO:0000256" key="3">
    <source>
        <dbReference type="ARBA" id="ARBA00022801"/>
    </source>
</evidence>
<evidence type="ECO:0000313" key="8">
    <source>
        <dbReference type="EMBL" id="SNX94669.1"/>
    </source>
</evidence>
<organism evidence="8 9">
    <name type="scientific">Geodermatophilus sabuli</name>
    <dbReference type="NCBI Taxonomy" id="1564158"/>
    <lineage>
        <taxon>Bacteria</taxon>
        <taxon>Bacillati</taxon>
        <taxon>Actinomycetota</taxon>
        <taxon>Actinomycetes</taxon>
        <taxon>Geodermatophilales</taxon>
        <taxon>Geodermatophilaceae</taxon>
        <taxon>Geodermatophilus</taxon>
    </lineage>
</organism>
<dbReference type="AlphaFoldDB" id="A0A285E6C3"/>
<dbReference type="PANTHER" id="PTHR43806">
    <property type="entry name" value="PEPTIDASE S8"/>
    <property type="match status" value="1"/>
</dbReference>
<dbReference type="InterPro" id="IPR023828">
    <property type="entry name" value="Peptidase_S8_Ser-AS"/>
</dbReference>
<dbReference type="InterPro" id="IPR050131">
    <property type="entry name" value="Peptidase_S8_subtilisin-like"/>
</dbReference>
<evidence type="ECO:0000256" key="5">
    <source>
        <dbReference type="PROSITE-ProRule" id="PRU01240"/>
    </source>
</evidence>
<keyword evidence="2 5" id="KW-0645">Protease</keyword>
<dbReference type="InterPro" id="IPR022398">
    <property type="entry name" value="Peptidase_S8_His-AS"/>
</dbReference>
<dbReference type="PROSITE" id="PS00136">
    <property type="entry name" value="SUBTILASE_ASP"/>
    <property type="match status" value="1"/>
</dbReference>
<name>A0A285E6C3_9ACTN</name>
<evidence type="ECO:0000313" key="9">
    <source>
        <dbReference type="Proteomes" id="UP000219514"/>
    </source>
</evidence>
<evidence type="ECO:0000256" key="2">
    <source>
        <dbReference type="ARBA" id="ARBA00022670"/>
    </source>
</evidence>
<keyword evidence="9" id="KW-1185">Reference proteome</keyword>
<dbReference type="PANTHER" id="PTHR43806:SF11">
    <property type="entry name" value="CEREVISIN-RELATED"/>
    <property type="match status" value="1"/>
</dbReference>
<comment type="similarity">
    <text evidence="1 5 6">Belongs to the peptidase S8 family.</text>
</comment>
<dbReference type="GO" id="GO:0006508">
    <property type="term" value="P:proteolysis"/>
    <property type="evidence" value="ECO:0007669"/>
    <property type="project" value="UniProtKB-KW"/>
</dbReference>
<reference evidence="8 9" key="1">
    <citation type="submission" date="2017-09" db="EMBL/GenBank/DDBJ databases">
        <authorList>
            <person name="Ehlers B."/>
            <person name="Leendertz F.H."/>
        </authorList>
    </citation>
    <scope>NUCLEOTIDE SEQUENCE [LARGE SCALE GENOMIC DNA]</scope>
    <source>
        <strain evidence="8 9">DSM 46844</strain>
    </source>
</reference>
<feature type="domain" description="Peptidase S8/S53" evidence="7">
    <location>
        <begin position="171"/>
        <end position="402"/>
    </location>
</feature>
<keyword evidence="4 5" id="KW-0720">Serine protease</keyword>
<dbReference type="InterPro" id="IPR000209">
    <property type="entry name" value="Peptidase_S8/S53_dom"/>
</dbReference>
<keyword evidence="3 5" id="KW-0378">Hydrolase</keyword>